<dbReference type="Gene3D" id="3.80.10.10">
    <property type="entry name" value="Ribonuclease Inhibitor"/>
    <property type="match status" value="1"/>
</dbReference>
<dbReference type="GO" id="GO:0043531">
    <property type="term" value="F:ADP binding"/>
    <property type="evidence" value="ECO:0007669"/>
    <property type="project" value="InterPro"/>
</dbReference>
<dbReference type="GO" id="GO:0016020">
    <property type="term" value="C:membrane"/>
    <property type="evidence" value="ECO:0007669"/>
    <property type="project" value="UniProtKB-SubCell"/>
</dbReference>
<dbReference type="SUPFAM" id="SSF52540">
    <property type="entry name" value="P-loop containing nucleoside triphosphate hydrolases"/>
    <property type="match status" value="1"/>
</dbReference>
<dbReference type="Gene3D" id="3.40.50.300">
    <property type="entry name" value="P-loop containing nucleotide triphosphate hydrolases"/>
    <property type="match status" value="1"/>
</dbReference>
<dbReference type="Pfam" id="PF00931">
    <property type="entry name" value="NB-ARC"/>
    <property type="match status" value="1"/>
</dbReference>
<dbReference type="InterPro" id="IPR042197">
    <property type="entry name" value="Apaf_helical"/>
</dbReference>
<comment type="subcellular location">
    <subcellularLocation>
        <location evidence="1">Membrane</location>
        <topology evidence="1">Peripheral membrane protein</topology>
    </subcellularLocation>
</comment>
<evidence type="ECO:0000256" key="3">
    <source>
        <dbReference type="ARBA" id="ARBA00022614"/>
    </source>
</evidence>
<evidence type="ECO:0000256" key="9">
    <source>
        <dbReference type="ARBA" id="ARBA00023136"/>
    </source>
</evidence>
<dbReference type="GO" id="GO:0098542">
    <property type="term" value="P:defense response to other organism"/>
    <property type="evidence" value="ECO:0007669"/>
    <property type="project" value="TreeGrafter"/>
</dbReference>
<gene>
    <name evidence="14" type="ORF">H5410_019765</name>
</gene>
<dbReference type="PANTHER" id="PTHR23155">
    <property type="entry name" value="DISEASE RESISTANCE PROTEIN RP"/>
    <property type="match status" value="1"/>
</dbReference>
<dbReference type="InterPro" id="IPR044974">
    <property type="entry name" value="Disease_R_plants"/>
</dbReference>
<feature type="domain" description="NB-ARC" evidence="11">
    <location>
        <begin position="170"/>
        <end position="337"/>
    </location>
</feature>
<evidence type="ECO:0000256" key="4">
    <source>
        <dbReference type="ARBA" id="ARBA00022737"/>
    </source>
</evidence>
<feature type="domain" description="Disease resistance N-terminal" evidence="12">
    <location>
        <begin position="17"/>
        <end position="104"/>
    </location>
</feature>
<dbReference type="Pfam" id="PF18052">
    <property type="entry name" value="Rx_N"/>
    <property type="match status" value="1"/>
</dbReference>
<sequence length="832" mass="95266">MDPFTAAALTTAVTATVSLLVENLSHLISYNWKLYTGLKKSCEDLFDEVKRLNAFLVDNANQRSNSTQWEVLVDKIRRTVYKAEDVVDKLLIQAKIDQESNIAKKMFHKTYKTRNFTEEINEILEEVRKILDENQHLFEANPTIVHQAETVVQEEQGSSLENHEVVGFDKEATEVISRLVEGAECLDVIPVVGMPGLGKTTLARKIYNDPKISREFFSCIWVFIGQSTCVKRDILFNILKKFTNSVDEFKNRNEADITEEIRKRVANGGKCLIVLDDVWDPNVVDFVKTVFPDNKKAHRIMMTIRHEDIARSVNKYPHNLKFLDGVESFQLLEKRAFGVSRCPVELVEHGEAIVAKCSGVPLTIVVIAGALRGRTSEIDWRVVRENVGKHLIQEDKLQRCVNVVRLSYNHLPHEKKACFLYFGAFPQGFDIPAWKLIRLWIAEGLIMSKLSGNEIEEIAEYYLNDFANRNLVMGTRLALFKQVCLTSDQDIQNSITCRRVSIQSSVPQNFISKKTVEEHVRSLLCFSSKQKQVDFSNIDVKLIPNAFPLMRVLDIESLKFSIPREFYQLLHLRYIAISGDFKELPKLFTSFCNAQTLILNTSKPTLDIKADIWNMPRLRHLRTNKPAILPPPNASSTSSSTTSVCCKLYLWLHQKAAREINFQVLKLLESLTLLNNDKSNKALHLPSAFSECLPNLKKLTLSKTRFDWNQAYRLGQVKNLQVLKLKENAFTGRSWRMEPGGFKKLQVLWIEMADFELWEASNCPFPRLRSLVLISCLNLEAVPLELADLDYLQEMTLDNTSKARESAREIESEKNKKQADPESGKFKLNIPY</sequence>
<keyword evidence="15" id="KW-1185">Reference proteome</keyword>
<dbReference type="FunFam" id="3.40.50.300:FF:001091">
    <property type="entry name" value="Probable disease resistance protein At1g61300"/>
    <property type="match status" value="1"/>
</dbReference>
<keyword evidence="5" id="KW-0547">Nucleotide-binding</keyword>
<evidence type="ECO:0000256" key="8">
    <source>
        <dbReference type="ARBA" id="ARBA00023054"/>
    </source>
</evidence>
<dbReference type="InterPro" id="IPR036388">
    <property type="entry name" value="WH-like_DNA-bd_sf"/>
</dbReference>
<feature type="region of interest" description="Disordered" evidence="10">
    <location>
        <begin position="802"/>
        <end position="832"/>
    </location>
</feature>
<organism evidence="14 15">
    <name type="scientific">Solanum commersonii</name>
    <name type="common">Commerson's wild potato</name>
    <name type="synonym">Commerson's nightshade</name>
    <dbReference type="NCBI Taxonomy" id="4109"/>
    <lineage>
        <taxon>Eukaryota</taxon>
        <taxon>Viridiplantae</taxon>
        <taxon>Streptophyta</taxon>
        <taxon>Embryophyta</taxon>
        <taxon>Tracheophyta</taxon>
        <taxon>Spermatophyta</taxon>
        <taxon>Magnoliopsida</taxon>
        <taxon>eudicotyledons</taxon>
        <taxon>Gunneridae</taxon>
        <taxon>Pentapetalae</taxon>
        <taxon>asterids</taxon>
        <taxon>lamiids</taxon>
        <taxon>Solanales</taxon>
        <taxon>Solanaceae</taxon>
        <taxon>Solanoideae</taxon>
        <taxon>Solaneae</taxon>
        <taxon>Solanum</taxon>
    </lineage>
</organism>
<evidence type="ECO:0000313" key="14">
    <source>
        <dbReference type="EMBL" id="KAG5608484.1"/>
    </source>
</evidence>
<dbReference type="AlphaFoldDB" id="A0A9J5ZAH7"/>
<dbReference type="Gene3D" id="1.10.8.430">
    <property type="entry name" value="Helical domain of apoptotic protease-activating factors"/>
    <property type="match status" value="1"/>
</dbReference>
<dbReference type="Pfam" id="PF23559">
    <property type="entry name" value="WHD_DRP"/>
    <property type="match status" value="1"/>
</dbReference>
<dbReference type="Proteomes" id="UP000824120">
    <property type="component" value="Chromosome 4"/>
</dbReference>
<keyword evidence="4" id="KW-0677">Repeat</keyword>
<keyword evidence="7" id="KW-0067">ATP-binding</keyword>
<accession>A0A9J5ZAH7</accession>
<dbReference type="CDD" id="cd14798">
    <property type="entry name" value="RX-CC_like"/>
    <property type="match status" value="1"/>
</dbReference>
<comment type="caution">
    <text evidence="14">The sequence shown here is derived from an EMBL/GenBank/DDBJ whole genome shotgun (WGS) entry which is preliminary data.</text>
</comment>
<evidence type="ECO:0000256" key="2">
    <source>
        <dbReference type="ARBA" id="ARBA00008894"/>
    </source>
</evidence>
<dbReference type="PRINTS" id="PR00364">
    <property type="entry name" value="DISEASERSIST"/>
</dbReference>
<feature type="compositionally biased region" description="Basic and acidic residues" evidence="10">
    <location>
        <begin position="802"/>
        <end position="825"/>
    </location>
</feature>
<dbReference type="PANTHER" id="PTHR23155:SF1193">
    <property type="entry name" value="DISEASE RESISTANCE PROTEIN RPP13-RELATED"/>
    <property type="match status" value="1"/>
</dbReference>
<dbReference type="InterPro" id="IPR041118">
    <property type="entry name" value="Rx_N"/>
</dbReference>
<feature type="domain" description="Disease resistance protein winged helix" evidence="13">
    <location>
        <begin position="425"/>
        <end position="473"/>
    </location>
</feature>
<evidence type="ECO:0000256" key="10">
    <source>
        <dbReference type="SAM" id="MobiDB-lite"/>
    </source>
</evidence>
<dbReference type="EMBL" id="JACXVP010000004">
    <property type="protein sequence ID" value="KAG5608484.1"/>
    <property type="molecule type" value="Genomic_DNA"/>
</dbReference>
<evidence type="ECO:0000256" key="7">
    <source>
        <dbReference type="ARBA" id="ARBA00022840"/>
    </source>
</evidence>
<keyword evidence="6" id="KW-0611">Plant defense</keyword>
<dbReference type="SUPFAM" id="SSF52058">
    <property type="entry name" value="L domain-like"/>
    <property type="match status" value="1"/>
</dbReference>
<keyword evidence="8" id="KW-0175">Coiled coil</keyword>
<reference evidence="14 15" key="1">
    <citation type="submission" date="2020-09" db="EMBL/GenBank/DDBJ databases">
        <title>De no assembly of potato wild relative species, Solanum commersonii.</title>
        <authorList>
            <person name="Cho K."/>
        </authorList>
    </citation>
    <scope>NUCLEOTIDE SEQUENCE [LARGE SCALE GENOMIC DNA]</scope>
    <source>
        <strain evidence="14">LZ3.2</strain>
        <tissue evidence="14">Leaf</tissue>
    </source>
</reference>
<evidence type="ECO:0000259" key="13">
    <source>
        <dbReference type="Pfam" id="PF23559"/>
    </source>
</evidence>
<dbReference type="Gene3D" id="1.10.10.10">
    <property type="entry name" value="Winged helix-like DNA-binding domain superfamily/Winged helix DNA-binding domain"/>
    <property type="match status" value="1"/>
</dbReference>
<proteinExistence type="inferred from homology"/>
<keyword evidence="3" id="KW-0433">Leucine-rich repeat</keyword>
<dbReference type="InterPro" id="IPR058922">
    <property type="entry name" value="WHD_DRP"/>
</dbReference>
<dbReference type="InterPro" id="IPR038005">
    <property type="entry name" value="RX-like_CC"/>
</dbReference>
<evidence type="ECO:0000256" key="5">
    <source>
        <dbReference type="ARBA" id="ARBA00022741"/>
    </source>
</evidence>
<protein>
    <submittedName>
        <fullName evidence="14">Uncharacterized protein</fullName>
    </submittedName>
</protein>
<evidence type="ECO:0000256" key="6">
    <source>
        <dbReference type="ARBA" id="ARBA00022821"/>
    </source>
</evidence>
<evidence type="ECO:0000313" key="15">
    <source>
        <dbReference type="Proteomes" id="UP000824120"/>
    </source>
</evidence>
<dbReference type="Gene3D" id="1.20.5.4130">
    <property type="match status" value="1"/>
</dbReference>
<evidence type="ECO:0000256" key="1">
    <source>
        <dbReference type="ARBA" id="ARBA00004170"/>
    </source>
</evidence>
<dbReference type="InterPro" id="IPR027417">
    <property type="entry name" value="P-loop_NTPase"/>
</dbReference>
<dbReference type="InterPro" id="IPR032675">
    <property type="entry name" value="LRR_dom_sf"/>
</dbReference>
<dbReference type="InterPro" id="IPR002182">
    <property type="entry name" value="NB-ARC"/>
</dbReference>
<comment type="similarity">
    <text evidence="2">Belongs to the disease resistance NB-LRR family.</text>
</comment>
<keyword evidence="9" id="KW-0472">Membrane</keyword>
<dbReference type="GO" id="GO:0005524">
    <property type="term" value="F:ATP binding"/>
    <property type="evidence" value="ECO:0007669"/>
    <property type="project" value="UniProtKB-KW"/>
</dbReference>
<dbReference type="OrthoDB" id="646178at2759"/>
<evidence type="ECO:0000259" key="12">
    <source>
        <dbReference type="Pfam" id="PF18052"/>
    </source>
</evidence>
<name>A0A9J5ZAH7_SOLCO</name>
<evidence type="ECO:0000259" key="11">
    <source>
        <dbReference type="Pfam" id="PF00931"/>
    </source>
</evidence>